<sequence length="395" mass="44624">MKDIGSIHLKEYEADIDRSEPVMIAEAPGRLHLLGEHGEPGAALLLTTGINRHVRVAISHRKDSSLRFFAADLGERKRTTLINLKYKREDRWANFIKMAIHGFAEWGYPIKGLNCTLTGDIPQQVGLASSSAIEVASALALRALLAPNMTDKDLLNLLADASFSFFGRNEHPLDHLIALSSKRDHFLVVDELTMSARPIPLPFKGYKILITDSRVPRFSVEAELKQRNRDIRKGLELLSHKREGATFRDYVTEDLMESMGALPEEIRRRSLHVVKELRRINEAEEALKKNDLNNFAKAIYHSHESLRDRLEVSCPEIDWLIKRSAEIPGVLCSRMTGQGFGGCTYSLIKDDAVEEYTRRMEDYERIFGFKPIVHEVTESGPAMVVHAEPLVSSTE</sequence>
<dbReference type="eggNOG" id="COG0153">
    <property type="taxonomic scope" value="Bacteria"/>
</dbReference>
<name>F8F2R5_GRAC1</name>
<dbReference type="InterPro" id="IPR014721">
    <property type="entry name" value="Ribsml_uS5_D2-typ_fold_subgr"/>
</dbReference>
<keyword evidence="8" id="KW-0299">Galactose metabolism</keyword>
<keyword evidence="7" id="KW-0460">Magnesium</keyword>
<accession>F8F2R5</accession>
<evidence type="ECO:0000313" key="13">
    <source>
        <dbReference type="EMBL" id="AEJ19459.1"/>
    </source>
</evidence>
<proteinExistence type="inferred from homology"/>
<dbReference type="InterPro" id="IPR013750">
    <property type="entry name" value="GHMP_kinase_C_dom"/>
</dbReference>
<evidence type="ECO:0000256" key="2">
    <source>
        <dbReference type="ARBA" id="ARBA00022679"/>
    </source>
</evidence>
<dbReference type="EMBL" id="CP002868">
    <property type="protein sequence ID" value="AEJ19459.1"/>
    <property type="molecule type" value="Genomic_DNA"/>
</dbReference>
<reference evidence="14" key="1">
    <citation type="journal article" date="2013" name="Stand. Genomic Sci.">
        <title>Genome sequence of the thermophilic fresh-water bacterium Spirochaeta caldaria type strain (H1(T)), reclassification of Spirochaeta caldaria, Spirochaeta stenostrepta, and Spirochaeta zuelzerae in the genus Treponema as Treponema caldaria comb. nov., Treponema stenostrepta comb. nov., and Treponema zuelzerae comb. nov., and emendation of the genus Treponema.</title>
        <authorList>
            <person name="Abt B."/>
            <person name="Goker M."/>
            <person name="Scheuner C."/>
            <person name="Han C."/>
            <person name="Lu M."/>
            <person name="Misra M."/>
            <person name="Lapidus A."/>
            <person name="Nolan M."/>
            <person name="Lucas S."/>
            <person name="Hammon N."/>
            <person name="Deshpande S."/>
            <person name="Cheng J.F."/>
            <person name="Tapia R."/>
            <person name="Goodwin L.A."/>
            <person name="Pitluck S."/>
            <person name="Liolios K."/>
            <person name="Pagani I."/>
            <person name="Ivanova N."/>
            <person name="Mavromatis K."/>
            <person name="Mikhailova N."/>
            <person name="Huntemann M."/>
            <person name="Pati A."/>
            <person name="Chen A."/>
            <person name="Palaniappan K."/>
            <person name="Land M."/>
            <person name="Hauser L."/>
            <person name="Jeffries C.D."/>
            <person name="Rohde M."/>
            <person name="Spring S."/>
            <person name="Gronow S."/>
            <person name="Detter J.C."/>
            <person name="Bristow J."/>
            <person name="Eisen J.A."/>
            <person name="Markowitz V."/>
            <person name="Hugenholtz P."/>
            <person name="Kyrpides N.C."/>
            <person name="Woyke T."/>
            <person name="Klenk H.P."/>
        </authorList>
    </citation>
    <scope>NUCLEOTIDE SEQUENCE</scope>
    <source>
        <strain evidence="14">ATCC 51460 / DSM 7334 / H1</strain>
    </source>
</reference>
<keyword evidence="5" id="KW-0418">Kinase</keyword>
<gene>
    <name evidence="13" type="ordered locus">Spica_1313</name>
</gene>
<dbReference type="PIRSF" id="PIRSF000530">
    <property type="entry name" value="Galactokinase"/>
    <property type="match status" value="1"/>
</dbReference>
<dbReference type="InterPro" id="IPR020568">
    <property type="entry name" value="Ribosomal_Su5_D2-typ_SF"/>
</dbReference>
<evidence type="ECO:0000256" key="4">
    <source>
        <dbReference type="ARBA" id="ARBA00022741"/>
    </source>
</evidence>
<dbReference type="AlphaFoldDB" id="F8F2R5"/>
<dbReference type="FunFam" id="3.30.70.890:FF:000001">
    <property type="entry name" value="Galactokinase"/>
    <property type="match status" value="1"/>
</dbReference>
<keyword evidence="4" id="KW-0547">Nucleotide-binding</keyword>
<evidence type="ECO:0000259" key="12">
    <source>
        <dbReference type="Pfam" id="PF10509"/>
    </source>
</evidence>
<dbReference type="GO" id="GO:0005524">
    <property type="term" value="F:ATP binding"/>
    <property type="evidence" value="ECO:0007669"/>
    <property type="project" value="UniProtKB-KW"/>
</dbReference>
<dbReference type="InterPro" id="IPR019539">
    <property type="entry name" value="GalKase_N"/>
</dbReference>
<dbReference type="Pfam" id="PF10509">
    <property type="entry name" value="GalKase_gal_bdg"/>
    <property type="match status" value="1"/>
</dbReference>
<evidence type="ECO:0000256" key="1">
    <source>
        <dbReference type="ARBA" id="ARBA00006566"/>
    </source>
</evidence>
<comment type="similarity">
    <text evidence="1">Belongs to the GHMP kinase family. GalK subfamily.</text>
</comment>
<dbReference type="STRING" id="744872.Spica_1313"/>
<keyword evidence="6" id="KW-0067">ATP-binding</keyword>
<keyword evidence="9" id="KW-0119">Carbohydrate metabolism</keyword>
<dbReference type="Pfam" id="PF00288">
    <property type="entry name" value="GHMP_kinases_N"/>
    <property type="match status" value="1"/>
</dbReference>
<dbReference type="EC" id="2.7.1.6" evidence="13"/>
<feature type="domain" description="GHMP kinase C-terminal" evidence="11">
    <location>
        <begin position="284"/>
        <end position="357"/>
    </location>
</feature>
<dbReference type="GO" id="GO:0046872">
    <property type="term" value="F:metal ion binding"/>
    <property type="evidence" value="ECO:0007669"/>
    <property type="project" value="UniProtKB-KW"/>
</dbReference>
<organism evidence="13 14">
    <name type="scientific">Gracilinema caldarium (strain ATCC 51460 / DSM 7334 / H1)</name>
    <name type="common">Treponema caldarium</name>
    <dbReference type="NCBI Taxonomy" id="744872"/>
    <lineage>
        <taxon>Bacteria</taxon>
        <taxon>Pseudomonadati</taxon>
        <taxon>Spirochaetota</taxon>
        <taxon>Spirochaetia</taxon>
        <taxon>Spirochaetales</taxon>
        <taxon>Breznakiellaceae</taxon>
        <taxon>Gracilinema</taxon>
    </lineage>
</organism>
<dbReference type="PRINTS" id="PR00473">
    <property type="entry name" value="GALCTOKINASE"/>
</dbReference>
<dbReference type="InterPro" id="IPR000705">
    <property type="entry name" value="Galactokinase"/>
</dbReference>
<dbReference type="KEGG" id="scd:Spica_1313"/>
<dbReference type="PANTHER" id="PTHR10457:SF7">
    <property type="entry name" value="GALACTOKINASE-RELATED"/>
    <property type="match status" value="1"/>
</dbReference>
<evidence type="ECO:0000256" key="7">
    <source>
        <dbReference type="ARBA" id="ARBA00022842"/>
    </source>
</evidence>
<dbReference type="SUPFAM" id="SSF54211">
    <property type="entry name" value="Ribosomal protein S5 domain 2-like"/>
    <property type="match status" value="1"/>
</dbReference>
<evidence type="ECO:0000256" key="6">
    <source>
        <dbReference type="ARBA" id="ARBA00022840"/>
    </source>
</evidence>
<evidence type="ECO:0000313" key="14">
    <source>
        <dbReference type="Proteomes" id="UP000000503"/>
    </source>
</evidence>
<dbReference type="RefSeq" id="WP_013968770.1">
    <property type="nucleotide sequence ID" value="NC_015732.1"/>
</dbReference>
<dbReference type="Gene3D" id="3.30.70.890">
    <property type="entry name" value="GHMP kinase, C-terminal domain"/>
    <property type="match status" value="1"/>
</dbReference>
<dbReference type="PRINTS" id="PR00959">
    <property type="entry name" value="MEVGALKINASE"/>
</dbReference>
<protein>
    <submittedName>
        <fullName evidence="13">Galactokinase</fullName>
        <ecNumber evidence="13">2.7.1.6</ecNumber>
    </submittedName>
</protein>
<dbReference type="InterPro" id="IPR006206">
    <property type="entry name" value="Mevalonate/galactokinase"/>
</dbReference>
<dbReference type="GO" id="GO:0006012">
    <property type="term" value="P:galactose metabolic process"/>
    <property type="evidence" value="ECO:0007669"/>
    <property type="project" value="UniProtKB-KW"/>
</dbReference>
<feature type="domain" description="Galactokinase N-terminal" evidence="12">
    <location>
        <begin position="11"/>
        <end position="59"/>
    </location>
</feature>
<dbReference type="Pfam" id="PF08544">
    <property type="entry name" value="GHMP_kinases_C"/>
    <property type="match status" value="1"/>
</dbReference>
<dbReference type="GO" id="GO:0004335">
    <property type="term" value="F:galactokinase activity"/>
    <property type="evidence" value="ECO:0007669"/>
    <property type="project" value="UniProtKB-EC"/>
</dbReference>
<keyword evidence="2 13" id="KW-0808">Transferase</keyword>
<dbReference type="Gene3D" id="3.30.230.10">
    <property type="match status" value="1"/>
</dbReference>
<evidence type="ECO:0000256" key="3">
    <source>
        <dbReference type="ARBA" id="ARBA00022723"/>
    </source>
</evidence>
<evidence type="ECO:0000256" key="5">
    <source>
        <dbReference type="ARBA" id="ARBA00022777"/>
    </source>
</evidence>
<evidence type="ECO:0000259" key="10">
    <source>
        <dbReference type="Pfam" id="PF00288"/>
    </source>
</evidence>
<evidence type="ECO:0000256" key="9">
    <source>
        <dbReference type="ARBA" id="ARBA00023277"/>
    </source>
</evidence>
<dbReference type="GO" id="GO:0005829">
    <property type="term" value="C:cytosol"/>
    <property type="evidence" value="ECO:0007669"/>
    <property type="project" value="TreeGrafter"/>
</dbReference>
<dbReference type="SUPFAM" id="SSF55060">
    <property type="entry name" value="GHMP Kinase, C-terminal domain"/>
    <property type="match status" value="1"/>
</dbReference>
<evidence type="ECO:0000259" key="11">
    <source>
        <dbReference type="Pfam" id="PF08544"/>
    </source>
</evidence>
<evidence type="ECO:0000256" key="8">
    <source>
        <dbReference type="ARBA" id="ARBA00023144"/>
    </source>
</evidence>
<dbReference type="PANTHER" id="PTHR10457">
    <property type="entry name" value="MEVALONATE KINASE/GALACTOKINASE"/>
    <property type="match status" value="1"/>
</dbReference>
<dbReference type="InterPro" id="IPR006204">
    <property type="entry name" value="GHMP_kinase_N_dom"/>
</dbReference>
<dbReference type="HOGENOM" id="CLU_017814_2_1_12"/>
<feature type="domain" description="GHMP kinase N-terminal" evidence="10">
    <location>
        <begin position="94"/>
        <end position="180"/>
    </location>
</feature>
<keyword evidence="14" id="KW-1185">Reference proteome</keyword>
<dbReference type="OrthoDB" id="250531at2"/>
<keyword evidence="3" id="KW-0479">Metal-binding</keyword>
<dbReference type="Proteomes" id="UP000000503">
    <property type="component" value="Chromosome"/>
</dbReference>
<dbReference type="InterPro" id="IPR036554">
    <property type="entry name" value="GHMP_kinase_C_sf"/>
</dbReference>